<evidence type="ECO:0000313" key="2">
    <source>
        <dbReference type="Proteomes" id="UP000276417"/>
    </source>
</evidence>
<accession>A0A3G8YCD7</accession>
<keyword evidence="2" id="KW-1185">Reference proteome</keyword>
<reference evidence="1 2" key="1">
    <citation type="submission" date="2018-11" db="EMBL/GenBank/DDBJ databases">
        <title>Deinococcus shelandsis sp. nov., isolated from South Shetland Islands soil of Antarctica.</title>
        <authorList>
            <person name="Tian J."/>
        </authorList>
    </citation>
    <scope>NUCLEOTIDE SEQUENCE [LARGE SCALE GENOMIC DNA]</scope>
    <source>
        <strain evidence="1 2">S14-83T</strain>
    </source>
</reference>
<proteinExistence type="predicted"/>
<evidence type="ECO:0000313" key="1">
    <source>
        <dbReference type="EMBL" id="AZI41867.1"/>
    </source>
</evidence>
<evidence type="ECO:0008006" key="3">
    <source>
        <dbReference type="Google" id="ProtNLM"/>
    </source>
</evidence>
<sequence length="134" mass="15165">MSKQPPRTINRKSLFRNAESYLEAAFALGAVMNHRLETMPPNKADEALKILEPTILCEALACELYFKLYINLTGGHFDRVHGLHDLYKALSMPNREKLGMNPLERTNGQATLPRPAVRLITARRSIHARTQSQP</sequence>
<dbReference type="AlphaFoldDB" id="A0A3G8YCD7"/>
<dbReference type="KEGG" id="dph:EHF33_03135"/>
<gene>
    <name evidence="1" type="ORF">EHF33_03135</name>
</gene>
<dbReference type="RefSeq" id="WP_124867805.1">
    <property type="nucleotide sequence ID" value="NZ_CP034183.1"/>
</dbReference>
<dbReference type="EMBL" id="CP034183">
    <property type="protein sequence ID" value="AZI41867.1"/>
    <property type="molecule type" value="Genomic_DNA"/>
</dbReference>
<dbReference type="Proteomes" id="UP000276417">
    <property type="component" value="Chromosome 1"/>
</dbReference>
<name>A0A3G8YCD7_9DEIO</name>
<protein>
    <recommendedName>
        <fullName evidence="3">HEPN domain-containing protein</fullName>
    </recommendedName>
</protein>
<organism evidence="1 2">
    <name type="scientific">Deinococcus psychrotolerans</name>
    <dbReference type="NCBI Taxonomy" id="2489213"/>
    <lineage>
        <taxon>Bacteria</taxon>
        <taxon>Thermotogati</taxon>
        <taxon>Deinococcota</taxon>
        <taxon>Deinococci</taxon>
        <taxon>Deinococcales</taxon>
        <taxon>Deinococcaceae</taxon>
        <taxon>Deinococcus</taxon>
    </lineage>
</organism>